<reference evidence="2 3" key="1">
    <citation type="journal article" date="2019" name="Commun. Biol.">
        <title>The bagworm genome reveals a unique fibroin gene that provides high tensile strength.</title>
        <authorList>
            <person name="Kono N."/>
            <person name="Nakamura H."/>
            <person name="Ohtoshi R."/>
            <person name="Tomita M."/>
            <person name="Numata K."/>
            <person name="Arakawa K."/>
        </authorList>
    </citation>
    <scope>NUCLEOTIDE SEQUENCE [LARGE SCALE GENOMIC DNA]</scope>
</reference>
<proteinExistence type="predicted"/>
<dbReference type="Proteomes" id="UP000299102">
    <property type="component" value="Unassembled WGS sequence"/>
</dbReference>
<name>A0A4C1WSQ3_EUMVA</name>
<protein>
    <submittedName>
        <fullName evidence="2">Uncharacterized protein</fullName>
    </submittedName>
</protein>
<dbReference type="AlphaFoldDB" id="A0A4C1WSQ3"/>
<organism evidence="2 3">
    <name type="scientific">Eumeta variegata</name>
    <name type="common">Bagworm moth</name>
    <name type="synonym">Eumeta japonica</name>
    <dbReference type="NCBI Taxonomy" id="151549"/>
    <lineage>
        <taxon>Eukaryota</taxon>
        <taxon>Metazoa</taxon>
        <taxon>Ecdysozoa</taxon>
        <taxon>Arthropoda</taxon>
        <taxon>Hexapoda</taxon>
        <taxon>Insecta</taxon>
        <taxon>Pterygota</taxon>
        <taxon>Neoptera</taxon>
        <taxon>Endopterygota</taxon>
        <taxon>Lepidoptera</taxon>
        <taxon>Glossata</taxon>
        <taxon>Ditrysia</taxon>
        <taxon>Tineoidea</taxon>
        <taxon>Psychidae</taxon>
        <taxon>Oiketicinae</taxon>
        <taxon>Eumeta</taxon>
    </lineage>
</organism>
<sequence length="80" mass="8756">MRKKSSDIYQDSASPHMRSDEPQFDPRPLSASQQTLDEDVPGSVPLLLGRLVAVGAGGYADRRRHVRAAAPVLTLNTTWP</sequence>
<keyword evidence="3" id="KW-1185">Reference proteome</keyword>
<evidence type="ECO:0000313" key="3">
    <source>
        <dbReference type="Proteomes" id="UP000299102"/>
    </source>
</evidence>
<comment type="caution">
    <text evidence="2">The sequence shown here is derived from an EMBL/GenBank/DDBJ whole genome shotgun (WGS) entry which is preliminary data.</text>
</comment>
<gene>
    <name evidence="2" type="ORF">EVAR_28489_1</name>
</gene>
<evidence type="ECO:0000313" key="2">
    <source>
        <dbReference type="EMBL" id="GBP53147.1"/>
    </source>
</evidence>
<dbReference type="EMBL" id="BGZK01000617">
    <property type="protein sequence ID" value="GBP53147.1"/>
    <property type="molecule type" value="Genomic_DNA"/>
</dbReference>
<evidence type="ECO:0000256" key="1">
    <source>
        <dbReference type="SAM" id="MobiDB-lite"/>
    </source>
</evidence>
<feature type="region of interest" description="Disordered" evidence="1">
    <location>
        <begin position="1"/>
        <end position="41"/>
    </location>
</feature>
<accession>A0A4C1WSQ3</accession>